<comment type="caution">
    <text evidence="1">The sequence shown here is derived from an EMBL/GenBank/DDBJ whole genome shotgun (WGS) entry which is preliminary data.</text>
</comment>
<dbReference type="InterPro" id="IPR003789">
    <property type="entry name" value="Asn/Gln_tRNA_amidoTrase-B-like"/>
</dbReference>
<sequence>MDMRTRVGNALKQAMKDKAVDRLSTLRLINAAIKDKDIAARGAGSEEAQCCGDAEVLAILGKMTKQRQESARTYEEGGRLDLAERELQEINVIEEFLPKQLSDKEVSEAILAAITSTSAESIRDMGKVMGELKGRFTGQMDFGKVGPMVKDQLCAASPGQC</sequence>
<dbReference type="InterPro" id="IPR023168">
    <property type="entry name" value="GatB_Yqey_C_2"/>
</dbReference>
<dbReference type="Pfam" id="PF09424">
    <property type="entry name" value="YqeY"/>
    <property type="match status" value="1"/>
</dbReference>
<dbReference type="Proteomes" id="UP000252706">
    <property type="component" value="Unassembled WGS sequence"/>
</dbReference>
<dbReference type="PANTHER" id="PTHR28055">
    <property type="entry name" value="ALTERED INHERITANCE OF MITOCHONDRIA PROTEIN 41, MITOCHONDRIAL"/>
    <property type="match status" value="1"/>
</dbReference>
<evidence type="ECO:0000313" key="1">
    <source>
        <dbReference type="EMBL" id="RBW55608.1"/>
    </source>
</evidence>
<dbReference type="Gene3D" id="1.10.1510.10">
    <property type="entry name" value="Uncharacterised protein YqeY/AIM41 PF09424, N-terminal domain"/>
    <property type="match status" value="1"/>
</dbReference>
<proteinExistence type="predicted"/>
<protein>
    <submittedName>
        <fullName evidence="1">GatB/YqeY domain-containing protein</fullName>
    </submittedName>
</protein>
<dbReference type="GO" id="GO:0016884">
    <property type="term" value="F:carbon-nitrogen ligase activity, with glutamine as amido-N-donor"/>
    <property type="evidence" value="ECO:0007669"/>
    <property type="project" value="InterPro"/>
</dbReference>
<evidence type="ECO:0000313" key="2">
    <source>
        <dbReference type="Proteomes" id="UP000252706"/>
    </source>
</evidence>
<dbReference type="InterPro" id="IPR019004">
    <property type="entry name" value="YqeY/Aim41"/>
</dbReference>
<organism evidence="1 2">
    <name type="scientific">Phaeobacter gallaeciensis</name>
    <dbReference type="NCBI Taxonomy" id="60890"/>
    <lineage>
        <taxon>Bacteria</taxon>
        <taxon>Pseudomonadati</taxon>
        <taxon>Pseudomonadota</taxon>
        <taxon>Alphaproteobacteria</taxon>
        <taxon>Rhodobacterales</taxon>
        <taxon>Roseobacteraceae</taxon>
        <taxon>Phaeobacter</taxon>
    </lineage>
</organism>
<dbReference type="InterPro" id="IPR042184">
    <property type="entry name" value="YqeY/Aim41_N"/>
</dbReference>
<dbReference type="RefSeq" id="WP_113823481.1">
    <property type="nucleotide sequence ID" value="NZ_QOCE01000029.1"/>
</dbReference>
<dbReference type="SUPFAM" id="SSF89095">
    <property type="entry name" value="GatB/YqeY motif"/>
    <property type="match status" value="1"/>
</dbReference>
<dbReference type="Gene3D" id="1.10.10.410">
    <property type="match status" value="1"/>
</dbReference>
<dbReference type="OrthoDB" id="9788127at2"/>
<name>A0A366WY53_9RHOB</name>
<gene>
    <name evidence="1" type="ORF">DS909_10940</name>
</gene>
<accession>A0A366WY53</accession>
<dbReference type="EMBL" id="QOCE01000029">
    <property type="protein sequence ID" value="RBW55608.1"/>
    <property type="molecule type" value="Genomic_DNA"/>
</dbReference>
<dbReference type="AlphaFoldDB" id="A0A366WY53"/>
<dbReference type="PANTHER" id="PTHR28055:SF1">
    <property type="entry name" value="ALTERED INHERITANCE OF MITOCHONDRIA PROTEIN 41, MITOCHONDRIAL"/>
    <property type="match status" value="1"/>
</dbReference>
<reference evidence="1 2" key="1">
    <citation type="submission" date="2018-07" db="EMBL/GenBank/DDBJ databases">
        <title>Modular assembly of carbohydrate-degrading microbial communities in the ocean.</title>
        <authorList>
            <person name="Enke T.N."/>
            <person name="Datta M.S."/>
            <person name="Schwartzman J.A."/>
            <person name="Cermak N."/>
            <person name="Schmitz D.A."/>
            <person name="Barrere J."/>
            <person name="Cordero O.X."/>
        </authorList>
    </citation>
    <scope>NUCLEOTIDE SEQUENCE [LARGE SCALE GENOMIC DNA]</scope>
    <source>
        <strain evidence="1 2">C3M10</strain>
    </source>
</reference>